<feature type="signal peptide" evidence="1">
    <location>
        <begin position="1"/>
        <end position="26"/>
    </location>
</feature>
<dbReference type="PROSITE" id="PS50279">
    <property type="entry name" value="BPTI_KUNITZ_2"/>
    <property type="match status" value="1"/>
</dbReference>
<protein>
    <submittedName>
        <fullName evidence="3">Kunitz-type protease inhibitor 1-like protein</fullName>
    </submittedName>
</protein>
<dbReference type="Pfam" id="PF00014">
    <property type="entry name" value="Kunitz_BPTI"/>
    <property type="match status" value="1"/>
</dbReference>
<evidence type="ECO:0000259" key="2">
    <source>
        <dbReference type="PROSITE" id="PS50279"/>
    </source>
</evidence>
<accession>A0A0U2V949</accession>
<reference evidence="3" key="1">
    <citation type="journal article" date="2015" name="Sci. Rep.">
        <title>Spliced leader RNA trans-splicing discovered in copepods.</title>
        <authorList>
            <person name="Yang F."/>
            <person name="Xu D."/>
            <person name="Zhuang Y."/>
            <person name="Yi X."/>
            <person name="Huang Y."/>
            <person name="Chen H."/>
            <person name="Lin S."/>
            <person name="Campbell D.A."/>
            <person name="Sturm N.R."/>
            <person name="Liu G."/>
            <person name="Zhang H."/>
        </authorList>
    </citation>
    <scope>NUCLEOTIDE SEQUENCE</scope>
</reference>
<sequence length="82" mass="9249">MKARTVRMFYVMLFCFTQFLSTRVGAVDPACQEPPTETGSCRALIPITVFKNGQCVKVIWGGCEETKNKFESMADCKEKCLK</sequence>
<keyword evidence="1" id="KW-0732">Signal</keyword>
<dbReference type="EMBL" id="KT754908">
    <property type="protein sequence ID" value="ALS04742.1"/>
    <property type="molecule type" value="mRNA"/>
</dbReference>
<evidence type="ECO:0000256" key="1">
    <source>
        <dbReference type="SAM" id="SignalP"/>
    </source>
</evidence>
<dbReference type="Gene3D" id="4.10.410.10">
    <property type="entry name" value="Pancreatic trypsin inhibitor Kunitz domain"/>
    <property type="match status" value="1"/>
</dbReference>
<dbReference type="SMART" id="SM00131">
    <property type="entry name" value="KU"/>
    <property type="match status" value="1"/>
</dbReference>
<proteinExistence type="evidence at transcript level"/>
<feature type="domain" description="BPTI/Kunitz inhibitor" evidence="2">
    <location>
        <begin position="31"/>
        <end position="80"/>
    </location>
</feature>
<dbReference type="GO" id="GO:0004867">
    <property type="term" value="F:serine-type endopeptidase inhibitor activity"/>
    <property type="evidence" value="ECO:0007669"/>
    <property type="project" value="InterPro"/>
</dbReference>
<evidence type="ECO:0000313" key="3">
    <source>
        <dbReference type="EMBL" id="ALS04742.1"/>
    </source>
</evidence>
<dbReference type="InterPro" id="IPR002223">
    <property type="entry name" value="Kunitz_BPTI"/>
</dbReference>
<dbReference type="AlphaFoldDB" id="A0A0U2V949"/>
<dbReference type="InterPro" id="IPR036880">
    <property type="entry name" value="Kunitz_BPTI_sf"/>
</dbReference>
<dbReference type="SUPFAM" id="SSF57362">
    <property type="entry name" value="BPTI-like"/>
    <property type="match status" value="1"/>
</dbReference>
<dbReference type="CDD" id="cd00109">
    <property type="entry name" value="Kunitz-type"/>
    <property type="match status" value="1"/>
</dbReference>
<feature type="chain" id="PRO_5006832896" evidence="1">
    <location>
        <begin position="27"/>
        <end position="82"/>
    </location>
</feature>
<name>A0A0U2V949_9MAXI</name>
<organism evidence="3">
    <name type="scientific">Pseudodiaptomus poplesia</name>
    <dbReference type="NCBI Taxonomy" id="213370"/>
    <lineage>
        <taxon>Eukaryota</taxon>
        <taxon>Metazoa</taxon>
        <taxon>Ecdysozoa</taxon>
        <taxon>Arthropoda</taxon>
        <taxon>Crustacea</taxon>
        <taxon>Multicrustacea</taxon>
        <taxon>Hexanauplia</taxon>
        <taxon>Copepoda</taxon>
        <taxon>Calanoida</taxon>
        <taxon>Pseudodiaptomidae</taxon>
        <taxon>Pseudodiaptomus</taxon>
    </lineage>
</organism>